<evidence type="ECO:0000256" key="6">
    <source>
        <dbReference type="ARBA" id="ARBA00022925"/>
    </source>
</evidence>
<dbReference type="PANTHER" id="PTHR28286">
    <property type="match status" value="1"/>
</dbReference>
<feature type="transmembrane region" description="Helical" evidence="11">
    <location>
        <begin position="383"/>
        <end position="403"/>
    </location>
</feature>
<comment type="similarity">
    <text evidence="2">Belongs to the archaeal/bacterial/fungal opsin family.</text>
</comment>
<reference evidence="12 14" key="1">
    <citation type="journal article" date="2012" name="Nature">
        <title>Algal genomes reveal evolutionary mosaicism and the fate of nucleomorphs.</title>
        <authorList>
            <consortium name="DOE Joint Genome Institute"/>
            <person name="Curtis B.A."/>
            <person name="Tanifuji G."/>
            <person name="Burki F."/>
            <person name="Gruber A."/>
            <person name="Irimia M."/>
            <person name="Maruyama S."/>
            <person name="Arias M.C."/>
            <person name="Ball S.G."/>
            <person name="Gile G.H."/>
            <person name="Hirakawa Y."/>
            <person name="Hopkins J.F."/>
            <person name="Kuo A."/>
            <person name="Rensing S.A."/>
            <person name="Schmutz J."/>
            <person name="Symeonidi A."/>
            <person name="Elias M."/>
            <person name="Eveleigh R.J."/>
            <person name="Herman E.K."/>
            <person name="Klute M.J."/>
            <person name="Nakayama T."/>
            <person name="Obornik M."/>
            <person name="Reyes-Prieto A."/>
            <person name="Armbrust E.V."/>
            <person name="Aves S.J."/>
            <person name="Beiko R.G."/>
            <person name="Coutinho P."/>
            <person name="Dacks J.B."/>
            <person name="Durnford D.G."/>
            <person name="Fast N.M."/>
            <person name="Green B.R."/>
            <person name="Grisdale C.J."/>
            <person name="Hempel F."/>
            <person name="Henrissat B."/>
            <person name="Hoppner M.P."/>
            <person name="Ishida K."/>
            <person name="Kim E."/>
            <person name="Koreny L."/>
            <person name="Kroth P.G."/>
            <person name="Liu Y."/>
            <person name="Malik S.B."/>
            <person name="Maier U.G."/>
            <person name="McRose D."/>
            <person name="Mock T."/>
            <person name="Neilson J.A."/>
            <person name="Onodera N.T."/>
            <person name="Poole A.M."/>
            <person name="Pritham E.J."/>
            <person name="Richards T.A."/>
            <person name="Rocap G."/>
            <person name="Roy S.W."/>
            <person name="Sarai C."/>
            <person name="Schaack S."/>
            <person name="Shirato S."/>
            <person name="Slamovits C.H."/>
            <person name="Spencer D.F."/>
            <person name="Suzuki S."/>
            <person name="Worden A.Z."/>
            <person name="Zauner S."/>
            <person name="Barry K."/>
            <person name="Bell C."/>
            <person name="Bharti A.K."/>
            <person name="Crow J.A."/>
            <person name="Grimwood J."/>
            <person name="Kramer R."/>
            <person name="Lindquist E."/>
            <person name="Lucas S."/>
            <person name="Salamov A."/>
            <person name="McFadden G.I."/>
            <person name="Lane C.E."/>
            <person name="Keeling P.J."/>
            <person name="Gray M.W."/>
            <person name="Grigoriev I.V."/>
            <person name="Archibald J.M."/>
        </authorList>
    </citation>
    <scope>NUCLEOTIDE SEQUENCE</scope>
    <source>
        <strain evidence="12 14">CCMP2712</strain>
    </source>
</reference>
<organism evidence="12">
    <name type="scientific">Guillardia theta (strain CCMP2712)</name>
    <name type="common">Cryptophyte</name>
    <dbReference type="NCBI Taxonomy" id="905079"/>
    <lineage>
        <taxon>Eukaryota</taxon>
        <taxon>Cryptophyceae</taxon>
        <taxon>Pyrenomonadales</taxon>
        <taxon>Geminigeraceae</taxon>
        <taxon>Guillardia</taxon>
    </lineage>
</organism>
<evidence type="ECO:0000256" key="2">
    <source>
        <dbReference type="ARBA" id="ARBA00008130"/>
    </source>
</evidence>
<dbReference type="EnsemblProtists" id="EKX32869">
    <property type="protein sequence ID" value="EKX32869"/>
    <property type="gene ID" value="GUITHDRAFT_120936"/>
</dbReference>
<keyword evidence="14" id="KW-1185">Reference proteome</keyword>
<evidence type="ECO:0000256" key="7">
    <source>
        <dbReference type="ARBA" id="ARBA00022989"/>
    </source>
</evidence>
<keyword evidence="10" id="KW-0675">Receptor</keyword>
<feature type="transmembrane region" description="Helical" evidence="11">
    <location>
        <begin position="299"/>
        <end position="322"/>
    </location>
</feature>
<feature type="transmembrane region" description="Helical" evidence="11">
    <location>
        <begin position="237"/>
        <end position="258"/>
    </location>
</feature>
<dbReference type="EMBL" id="JH993167">
    <property type="protein sequence ID" value="EKX32869.1"/>
    <property type="molecule type" value="Genomic_DNA"/>
</dbReference>
<keyword evidence="8" id="KW-0157">Chromophore</keyword>
<dbReference type="RefSeq" id="XP_005819849.1">
    <property type="nucleotide sequence ID" value="XM_005819792.1"/>
</dbReference>
<keyword evidence="9 11" id="KW-0472">Membrane</keyword>
<keyword evidence="5 11" id="KW-0812">Transmembrane</keyword>
<proteinExistence type="inferred from homology"/>
<dbReference type="Gene3D" id="1.20.1070.10">
    <property type="entry name" value="Rhodopsin 7-helix transmembrane proteins"/>
    <property type="match status" value="2"/>
</dbReference>
<keyword evidence="3" id="KW-0600">Photoreceptor protein</keyword>
<keyword evidence="7 11" id="KW-1133">Transmembrane helix</keyword>
<accession>L1IAE9</accession>
<evidence type="ECO:0000256" key="5">
    <source>
        <dbReference type="ARBA" id="ARBA00022692"/>
    </source>
</evidence>
<protein>
    <submittedName>
        <fullName evidence="12 13">Uncharacterized protein</fullName>
    </submittedName>
</protein>
<evidence type="ECO:0000256" key="8">
    <source>
        <dbReference type="ARBA" id="ARBA00022991"/>
    </source>
</evidence>
<dbReference type="GeneID" id="17289613"/>
<dbReference type="SMART" id="SM01021">
    <property type="entry name" value="Bac_rhodopsin"/>
    <property type="match status" value="1"/>
</dbReference>
<evidence type="ECO:0000313" key="14">
    <source>
        <dbReference type="Proteomes" id="UP000011087"/>
    </source>
</evidence>
<keyword evidence="6" id="KW-0681">Retinal protein</keyword>
<sequence length="418" mass="45647">MPGLMWQAMPWRGLERQQVKVSQLSESTTVTTVQWPVCLREEAALLGSFCVAPTTNNLPGNQDDQLPRLSFQVEPQIPSHATVFLLSDENDAFQRLFLWGGRGNVSAGCEHLMEASKATVFADATSGHVNGARSLTGSRYHQWYAIAVDCSRPRPSCPNITMMCRNLAMGSAGIAAILKETFHKTLEHLGVSNPLHVVGLSPFSIVILYTCALAMVLCAILLGSMSRIEQDQGKKLVYLRSCFALLVAGFSYLCMSTGNGISFLKPIGGTGPATSWAFSSTRLEVAEEGMQVASYPLFYVRYLSMMVSTSCILYNLCVIAAVNAPVKKLLLFVNASMWALFLSGAVIFSPLKWLAAIVLLSWTVYPIFWLISDGTRTLPSDVVIMAHGAVDILALCIFGLLLLRNVPRLSTLLPKARQ</sequence>
<reference evidence="13" key="3">
    <citation type="submission" date="2015-06" db="UniProtKB">
        <authorList>
            <consortium name="EnsemblProtists"/>
        </authorList>
    </citation>
    <scope>IDENTIFICATION</scope>
</reference>
<feature type="transmembrane region" description="Helical" evidence="11">
    <location>
        <begin position="329"/>
        <end position="347"/>
    </location>
</feature>
<name>L1IAE9_GUITC</name>
<comment type="subcellular location">
    <subcellularLocation>
        <location evidence="1">Membrane</location>
        <topology evidence="1">Multi-pass membrane protein</topology>
    </subcellularLocation>
</comment>
<dbReference type="AlphaFoldDB" id="L1IAE9"/>
<dbReference type="PaxDb" id="55529-EKX32869"/>
<feature type="transmembrane region" description="Helical" evidence="11">
    <location>
        <begin position="203"/>
        <end position="225"/>
    </location>
</feature>
<evidence type="ECO:0000313" key="13">
    <source>
        <dbReference type="EnsemblProtists" id="EKX32869"/>
    </source>
</evidence>
<evidence type="ECO:0000256" key="3">
    <source>
        <dbReference type="ARBA" id="ARBA00022543"/>
    </source>
</evidence>
<dbReference type="KEGG" id="gtt:GUITHDRAFT_120936"/>
<gene>
    <name evidence="12" type="ORF">GUITHDRAFT_120936</name>
</gene>
<feature type="transmembrane region" description="Helical" evidence="11">
    <location>
        <begin position="353"/>
        <end position="371"/>
    </location>
</feature>
<keyword evidence="4" id="KW-0716">Sensory transduction</keyword>
<evidence type="ECO:0000256" key="4">
    <source>
        <dbReference type="ARBA" id="ARBA00022606"/>
    </source>
</evidence>
<dbReference type="InterPro" id="IPR001425">
    <property type="entry name" value="Arc/bac/fun_rhodopsins"/>
</dbReference>
<dbReference type="GO" id="GO:0007602">
    <property type="term" value="P:phototransduction"/>
    <property type="evidence" value="ECO:0007669"/>
    <property type="project" value="UniProtKB-KW"/>
</dbReference>
<evidence type="ECO:0000256" key="10">
    <source>
        <dbReference type="ARBA" id="ARBA00023170"/>
    </source>
</evidence>
<evidence type="ECO:0000256" key="9">
    <source>
        <dbReference type="ARBA" id="ARBA00023136"/>
    </source>
</evidence>
<reference evidence="14" key="2">
    <citation type="submission" date="2012-11" db="EMBL/GenBank/DDBJ databases">
        <authorList>
            <person name="Kuo A."/>
            <person name="Curtis B.A."/>
            <person name="Tanifuji G."/>
            <person name="Burki F."/>
            <person name="Gruber A."/>
            <person name="Irimia M."/>
            <person name="Maruyama S."/>
            <person name="Arias M.C."/>
            <person name="Ball S.G."/>
            <person name="Gile G.H."/>
            <person name="Hirakawa Y."/>
            <person name="Hopkins J.F."/>
            <person name="Rensing S.A."/>
            <person name="Schmutz J."/>
            <person name="Symeonidi A."/>
            <person name="Elias M."/>
            <person name="Eveleigh R.J."/>
            <person name="Herman E.K."/>
            <person name="Klute M.J."/>
            <person name="Nakayama T."/>
            <person name="Obornik M."/>
            <person name="Reyes-Prieto A."/>
            <person name="Armbrust E.V."/>
            <person name="Aves S.J."/>
            <person name="Beiko R.G."/>
            <person name="Coutinho P."/>
            <person name="Dacks J.B."/>
            <person name="Durnford D.G."/>
            <person name="Fast N.M."/>
            <person name="Green B.R."/>
            <person name="Grisdale C."/>
            <person name="Hempe F."/>
            <person name="Henrissat B."/>
            <person name="Hoppner M.P."/>
            <person name="Ishida K.-I."/>
            <person name="Kim E."/>
            <person name="Koreny L."/>
            <person name="Kroth P.G."/>
            <person name="Liu Y."/>
            <person name="Malik S.-B."/>
            <person name="Maier U.G."/>
            <person name="McRose D."/>
            <person name="Mock T."/>
            <person name="Neilson J.A."/>
            <person name="Onodera N.T."/>
            <person name="Poole A.M."/>
            <person name="Pritham E.J."/>
            <person name="Richards T.A."/>
            <person name="Rocap G."/>
            <person name="Roy S.W."/>
            <person name="Sarai C."/>
            <person name="Schaack S."/>
            <person name="Shirato S."/>
            <person name="Slamovits C.H."/>
            <person name="Spencer D.F."/>
            <person name="Suzuki S."/>
            <person name="Worden A.Z."/>
            <person name="Zauner S."/>
            <person name="Barry K."/>
            <person name="Bell C."/>
            <person name="Bharti A.K."/>
            <person name="Crow J.A."/>
            <person name="Grimwood J."/>
            <person name="Kramer R."/>
            <person name="Lindquist E."/>
            <person name="Lucas S."/>
            <person name="Salamov A."/>
            <person name="McFadden G.I."/>
            <person name="Lane C.E."/>
            <person name="Keeling P.J."/>
            <person name="Gray M.W."/>
            <person name="Grigoriev I.V."/>
            <person name="Archibald J.M."/>
        </authorList>
    </citation>
    <scope>NUCLEOTIDE SEQUENCE</scope>
    <source>
        <strain evidence="14">CCMP2712</strain>
    </source>
</reference>
<dbReference type="GO" id="GO:0009881">
    <property type="term" value="F:photoreceptor activity"/>
    <property type="evidence" value="ECO:0007669"/>
    <property type="project" value="UniProtKB-KW"/>
</dbReference>
<dbReference type="HOGENOM" id="CLU_657971_0_0_1"/>
<evidence type="ECO:0000256" key="11">
    <source>
        <dbReference type="SAM" id="Phobius"/>
    </source>
</evidence>
<dbReference type="Proteomes" id="UP000011087">
    <property type="component" value="Unassembled WGS sequence"/>
</dbReference>
<evidence type="ECO:0000256" key="1">
    <source>
        <dbReference type="ARBA" id="ARBA00004141"/>
    </source>
</evidence>
<dbReference type="GO" id="GO:0005886">
    <property type="term" value="C:plasma membrane"/>
    <property type="evidence" value="ECO:0007669"/>
    <property type="project" value="TreeGrafter"/>
</dbReference>
<evidence type="ECO:0000313" key="12">
    <source>
        <dbReference type="EMBL" id="EKX32869.1"/>
    </source>
</evidence>
<dbReference type="PRINTS" id="PR00251">
    <property type="entry name" value="BACTRLOPSIN"/>
</dbReference>
<dbReference type="SUPFAM" id="SSF81321">
    <property type="entry name" value="Family A G protein-coupled receptor-like"/>
    <property type="match status" value="1"/>
</dbReference>
<dbReference type="PANTHER" id="PTHR28286:SF2">
    <property type="entry name" value="BACTERIORHODOPSIN _OPSIN, NOPA (EUROFUNG)"/>
    <property type="match status" value="1"/>
</dbReference>